<accession>A0A9W9HBA1</accession>
<feature type="compositionally biased region" description="Low complexity" evidence="1">
    <location>
        <begin position="265"/>
        <end position="281"/>
    </location>
</feature>
<protein>
    <submittedName>
        <fullName evidence="2">Uncharacterized protein</fullName>
    </submittedName>
</protein>
<feature type="compositionally biased region" description="Pro residues" evidence="1">
    <location>
        <begin position="282"/>
        <end position="291"/>
    </location>
</feature>
<proteinExistence type="predicted"/>
<dbReference type="Proteomes" id="UP001149079">
    <property type="component" value="Unassembled WGS sequence"/>
</dbReference>
<organism evidence="2 3">
    <name type="scientific">Penicillium bovifimosum</name>
    <dbReference type="NCBI Taxonomy" id="126998"/>
    <lineage>
        <taxon>Eukaryota</taxon>
        <taxon>Fungi</taxon>
        <taxon>Dikarya</taxon>
        <taxon>Ascomycota</taxon>
        <taxon>Pezizomycotina</taxon>
        <taxon>Eurotiomycetes</taxon>
        <taxon>Eurotiomycetidae</taxon>
        <taxon>Eurotiales</taxon>
        <taxon>Aspergillaceae</taxon>
        <taxon>Penicillium</taxon>
    </lineage>
</organism>
<dbReference type="OrthoDB" id="4355879at2759"/>
<dbReference type="EMBL" id="JAPQKL010000002">
    <property type="protein sequence ID" value="KAJ5143398.1"/>
    <property type="molecule type" value="Genomic_DNA"/>
</dbReference>
<keyword evidence="3" id="KW-1185">Reference proteome</keyword>
<evidence type="ECO:0000313" key="3">
    <source>
        <dbReference type="Proteomes" id="UP001149079"/>
    </source>
</evidence>
<comment type="caution">
    <text evidence="2">The sequence shown here is derived from an EMBL/GenBank/DDBJ whole genome shotgun (WGS) entry which is preliminary data.</text>
</comment>
<reference evidence="2" key="1">
    <citation type="submission" date="2022-11" db="EMBL/GenBank/DDBJ databases">
        <authorList>
            <person name="Petersen C."/>
        </authorList>
    </citation>
    <scope>NUCLEOTIDE SEQUENCE</scope>
    <source>
        <strain evidence="2">IBT 22155</strain>
    </source>
</reference>
<sequence length="325" mass="34141">MAGPVDFFPTFNKNDLLVLAGEYRAGTVLEWDPLRLLDELLLGPATPEMFVLAWEISMLHTNLVVVVAPGTENSWILRVVLTPEFLWLGLHWAGLPYPAQLTDYSTHLLPILHSHHLVASMALHYNMGVSNRWWELNHHLGLYLSPAASAKQATVPAMEDIMPMEGIEASAGVSVPTVGNSVREYSPDMDICSERGVSSVAPAPAAAAPAPPMVHTSVREYSPGMDICEEPGVPSAASAPLTPAALTSAAAPAPATPVAAITSTAASSPVNPPTATSTAAPAPAPSTPPPSSVRAGGKPLRLRVPRSRALGSCTLEVSSLLLPDD</sequence>
<feature type="region of interest" description="Disordered" evidence="1">
    <location>
        <begin position="265"/>
        <end position="308"/>
    </location>
</feature>
<evidence type="ECO:0000313" key="2">
    <source>
        <dbReference type="EMBL" id="KAJ5143398.1"/>
    </source>
</evidence>
<reference evidence="2" key="2">
    <citation type="journal article" date="2023" name="IMA Fungus">
        <title>Comparative genomic study of the Penicillium genus elucidates a diverse pangenome and 15 lateral gene transfer events.</title>
        <authorList>
            <person name="Petersen C."/>
            <person name="Sorensen T."/>
            <person name="Nielsen M.R."/>
            <person name="Sondergaard T.E."/>
            <person name="Sorensen J.L."/>
            <person name="Fitzpatrick D.A."/>
            <person name="Frisvad J.C."/>
            <person name="Nielsen K.L."/>
        </authorList>
    </citation>
    <scope>NUCLEOTIDE SEQUENCE</scope>
    <source>
        <strain evidence="2">IBT 22155</strain>
    </source>
</reference>
<gene>
    <name evidence="2" type="ORF">N7515_002185</name>
</gene>
<evidence type="ECO:0000256" key="1">
    <source>
        <dbReference type="SAM" id="MobiDB-lite"/>
    </source>
</evidence>
<dbReference type="RefSeq" id="XP_056525042.1">
    <property type="nucleotide sequence ID" value="XM_056662929.1"/>
</dbReference>
<dbReference type="AlphaFoldDB" id="A0A9W9HBA1"/>
<dbReference type="GeneID" id="81402099"/>
<name>A0A9W9HBA1_9EURO</name>